<dbReference type="AlphaFoldDB" id="A0A1B9GIQ0"/>
<keyword evidence="4" id="KW-1185">Reference proteome</keyword>
<dbReference type="EMBL" id="KV700140">
    <property type="protein sequence ID" value="OCF30858.1"/>
    <property type="molecule type" value="Genomic_DNA"/>
</dbReference>
<feature type="region of interest" description="Disordered" evidence="1">
    <location>
        <begin position="248"/>
        <end position="268"/>
    </location>
</feature>
<dbReference type="Proteomes" id="UP000092666">
    <property type="component" value="Unassembled WGS sequence"/>
</dbReference>
<evidence type="ECO:0000256" key="1">
    <source>
        <dbReference type="SAM" id="MobiDB-lite"/>
    </source>
</evidence>
<name>A0A1B9GIQ0_9TREE</name>
<accession>A0A1B9GIQ0</accession>
<reference evidence="3 4" key="1">
    <citation type="submission" date="2013-07" db="EMBL/GenBank/DDBJ databases">
        <title>The Genome Sequence of Cryptococcus heveanensis BCC8398.</title>
        <authorList>
            <consortium name="The Broad Institute Genome Sequencing Platform"/>
            <person name="Cuomo C."/>
            <person name="Litvintseva A."/>
            <person name="Chen Y."/>
            <person name="Heitman J."/>
            <person name="Sun S."/>
            <person name="Springer D."/>
            <person name="Dromer F."/>
            <person name="Young S.K."/>
            <person name="Zeng Q."/>
            <person name="Gargeya S."/>
            <person name="Fitzgerald M."/>
            <person name="Abouelleil A."/>
            <person name="Alvarado L."/>
            <person name="Berlin A.M."/>
            <person name="Chapman S.B."/>
            <person name="Dewar J."/>
            <person name="Goldberg J."/>
            <person name="Griggs A."/>
            <person name="Gujja S."/>
            <person name="Hansen M."/>
            <person name="Howarth C."/>
            <person name="Imamovic A."/>
            <person name="Larimer J."/>
            <person name="McCowan C."/>
            <person name="Murphy C."/>
            <person name="Pearson M."/>
            <person name="Priest M."/>
            <person name="Roberts A."/>
            <person name="Saif S."/>
            <person name="Shea T."/>
            <person name="Sykes S."/>
            <person name="Wortman J."/>
            <person name="Nusbaum C."/>
            <person name="Birren B."/>
        </authorList>
    </citation>
    <scope>NUCLEOTIDE SEQUENCE [LARGE SCALE GENOMIC DNA]</scope>
    <source>
        <strain evidence="3 4">BCC8398</strain>
    </source>
</reference>
<reference evidence="4" key="2">
    <citation type="submission" date="2013-12" db="EMBL/GenBank/DDBJ databases">
        <title>Evolution of pathogenesis and genome organization in the Tremellales.</title>
        <authorList>
            <person name="Cuomo C."/>
            <person name="Litvintseva A."/>
            <person name="Heitman J."/>
            <person name="Chen Y."/>
            <person name="Sun S."/>
            <person name="Springer D."/>
            <person name="Dromer F."/>
            <person name="Young S."/>
            <person name="Zeng Q."/>
            <person name="Chapman S."/>
            <person name="Gujja S."/>
            <person name="Saif S."/>
            <person name="Birren B."/>
        </authorList>
    </citation>
    <scope>NUCLEOTIDE SEQUENCE [LARGE SCALE GENOMIC DNA]</scope>
    <source>
        <strain evidence="4">BCC8398</strain>
    </source>
</reference>
<gene>
    <name evidence="3" type="ORF">I316_07491</name>
</gene>
<organism evidence="3 4">
    <name type="scientific">Kwoniella heveanensis BCC8398</name>
    <dbReference type="NCBI Taxonomy" id="1296120"/>
    <lineage>
        <taxon>Eukaryota</taxon>
        <taxon>Fungi</taxon>
        <taxon>Dikarya</taxon>
        <taxon>Basidiomycota</taxon>
        <taxon>Agaricomycotina</taxon>
        <taxon>Tremellomycetes</taxon>
        <taxon>Tremellales</taxon>
        <taxon>Cryptococcaceae</taxon>
        <taxon>Kwoniella</taxon>
    </lineage>
</organism>
<feature type="chain" id="PRO_5008627107" evidence="2">
    <location>
        <begin position="21"/>
        <end position="373"/>
    </location>
</feature>
<evidence type="ECO:0000313" key="4">
    <source>
        <dbReference type="Proteomes" id="UP000092666"/>
    </source>
</evidence>
<evidence type="ECO:0000256" key="2">
    <source>
        <dbReference type="SAM" id="SignalP"/>
    </source>
</evidence>
<sequence>MPLITLSFALLLLTPALTAAQQSRSCAGRDTQAEWVQRCGGNPDLGFYQRGASACSDQYYKAETINPLTETNSAQVRGVQEACDRCNEATRGTSFDCNPVCQRAPEINIQYGHLYDEIYCRYTECVVSSPCPNYDLCDNVYNLCQLAADVAHDPTVAAGATVARICSLGFSSTPSPYPREGVFGIGSLSSIAKRLPIGVVFGPFLRSCKTTGQAIKSIGKAAEVACTSCNVYLAKLGCSERATCSAAPNSSRKKRQDDEGRTPSITADDATCGSDTSINVSDLGTDNGFGCAEVAATLETIYFYNSTAMGDIGPDIENLPSSAECQAVQLIQGFIDAKAVVGDTLWYQSKPCYPFDTAEEPSPSQARRRRRMD</sequence>
<feature type="signal peptide" evidence="2">
    <location>
        <begin position="1"/>
        <end position="20"/>
    </location>
</feature>
<proteinExistence type="predicted"/>
<evidence type="ECO:0000313" key="3">
    <source>
        <dbReference type="EMBL" id="OCF30858.1"/>
    </source>
</evidence>
<keyword evidence="2" id="KW-0732">Signal</keyword>
<protein>
    <submittedName>
        <fullName evidence="3">Uncharacterized protein</fullName>
    </submittedName>
</protein>